<feature type="region of interest" description="Disordered" evidence="1">
    <location>
        <begin position="53"/>
        <end position="86"/>
    </location>
</feature>
<reference evidence="2 3" key="1">
    <citation type="submission" date="2018-11" db="EMBL/GenBank/DDBJ databases">
        <title>Trebonia kvetii gen.nov., sp.nov., a novel acidophilic actinobacterium, and proposal of the new actinobacterial family Treboniaceae fam. nov.</title>
        <authorList>
            <person name="Rapoport D."/>
            <person name="Sagova-Mareckova M."/>
            <person name="Sedlacek I."/>
            <person name="Provaznik J."/>
            <person name="Kralova S."/>
            <person name="Pavlinic D."/>
            <person name="Benes V."/>
            <person name="Kopecky J."/>
        </authorList>
    </citation>
    <scope>NUCLEOTIDE SEQUENCE [LARGE SCALE GENOMIC DNA]</scope>
    <source>
        <strain evidence="2 3">15Tr583</strain>
    </source>
</reference>
<keyword evidence="3" id="KW-1185">Reference proteome</keyword>
<dbReference type="OrthoDB" id="7062541at2"/>
<evidence type="ECO:0000256" key="1">
    <source>
        <dbReference type="SAM" id="MobiDB-lite"/>
    </source>
</evidence>
<name>A0A6P2BPD7_9ACTN</name>
<proteinExistence type="predicted"/>
<dbReference type="RefSeq" id="WP_145861538.1">
    <property type="nucleotide sequence ID" value="NZ_RPFW01000010.1"/>
</dbReference>
<dbReference type="EMBL" id="RPFW01000010">
    <property type="protein sequence ID" value="TVZ00025.1"/>
    <property type="molecule type" value="Genomic_DNA"/>
</dbReference>
<gene>
    <name evidence="2" type="ORF">EAS64_38760</name>
</gene>
<protein>
    <submittedName>
        <fullName evidence="2">Uncharacterized protein</fullName>
    </submittedName>
</protein>
<dbReference type="AlphaFoldDB" id="A0A6P2BPD7"/>
<comment type="caution">
    <text evidence="2">The sequence shown here is derived from an EMBL/GenBank/DDBJ whole genome shotgun (WGS) entry which is preliminary data.</text>
</comment>
<sequence length="245" mass="26236">MSADSHRDLIVAAIRVSSQPLDDDQLAARTGISPRQRVNQVCRALERAGMVRREPGPHGKIVNEWLGEPSREPTSTPSLAGTAAAGVGAPAGPAVTSAGAVPAGDSAEQRGAERVMLDLLGAQLGRELNPDTITVPSGERVEVDGADAGRTVLAECWAHQGPPKSAQKHKVLADAFKLAWIGTTVYPRPQLILCLSDPLAAARFLPGARSWASRALQDNRIEVRVVSLPDDLRHRLLQAQHRQYR</sequence>
<evidence type="ECO:0000313" key="3">
    <source>
        <dbReference type="Proteomes" id="UP000460272"/>
    </source>
</evidence>
<accession>A0A6P2BPD7</accession>
<evidence type="ECO:0000313" key="2">
    <source>
        <dbReference type="EMBL" id="TVZ00025.1"/>
    </source>
</evidence>
<organism evidence="2 3">
    <name type="scientific">Trebonia kvetii</name>
    <dbReference type="NCBI Taxonomy" id="2480626"/>
    <lineage>
        <taxon>Bacteria</taxon>
        <taxon>Bacillati</taxon>
        <taxon>Actinomycetota</taxon>
        <taxon>Actinomycetes</taxon>
        <taxon>Streptosporangiales</taxon>
        <taxon>Treboniaceae</taxon>
        <taxon>Trebonia</taxon>
    </lineage>
</organism>
<dbReference type="Proteomes" id="UP000460272">
    <property type="component" value="Unassembled WGS sequence"/>
</dbReference>